<proteinExistence type="predicted"/>
<evidence type="ECO:0000256" key="4">
    <source>
        <dbReference type="SAM" id="MobiDB-lite"/>
    </source>
</evidence>
<dbReference type="GO" id="GO:0005737">
    <property type="term" value="C:cytoplasm"/>
    <property type="evidence" value="ECO:0007669"/>
    <property type="project" value="TreeGrafter"/>
</dbReference>
<dbReference type="OrthoDB" id="195446at2759"/>
<reference evidence="6" key="1">
    <citation type="submission" date="2025-08" db="UniProtKB">
        <authorList>
            <consortium name="Ensembl"/>
        </authorList>
    </citation>
    <scope>IDENTIFICATION</scope>
</reference>
<protein>
    <submittedName>
        <fullName evidence="6">Ankyrin repeat and kinase domain containing 1</fullName>
    </submittedName>
</protein>
<feature type="repeat" description="ANK" evidence="3">
    <location>
        <begin position="558"/>
        <end position="590"/>
    </location>
</feature>
<dbReference type="GO" id="GO:0010564">
    <property type="term" value="P:regulation of cell cycle process"/>
    <property type="evidence" value="ECO:0007669"/>
    <property type="project" value="TreeGrafter"/>
</dbReference>
<evidence type="ECO:0000256" key="1">
    <source>
        <dbReference type="ARBA" id="ARBA00022737"/>
    </source>
</evidence>
<evidence type="ECO:0000313" key="7">
    <source>
        <dbReference type="Proteomes" id="UP000694569"/>
    </source>
</evidence>
<dbReference type="PANTHER" id="PTHR24198:SF175">
    <property type="entry name" value="ANKYRIN REPEAT AND PROTEIN KINASE DOMAIN-CONTAINING PROTEIN 1"/>
    <property type="match status" value="1"/>
</dbReference>
<dbReference type="InterPro" id="IPR008271">
    <property type="entry name" value="Ser/Thr_kinase_AS"/>
</dbReference>
<dbReference type="SUPFAM" id="SSF56112">
    <property type="entry name" value="Protein kinase-like (PK-like)"/>
    <property type="match status" value="1"/>
</dbReference>
<evidence type="ECO:0000313" key="6">
    <source>
        <dbReference type="Ensembl" id="ENSLLEP00000025401.1"/>
    </source>
</evidence>
<gene>
    <name evidence="6" type="primary">ANKK1</name>
</gene>
<feature type="repeat" description="ANK" evidence="3">
    <location>
        <begin position="657"/>
        <end position="689"/>
    </location>
</feature>
<dbReference type="PROSITE" id="PS50088">
    <property type="entry name" value="ANK_REPEAT"/>
    <property type="match status" value="11"/>
</dbReference>
<dbReference type="Gene3D" id="1.10.510.10">
    <property type="entry name" value="Transferase(Phosphotransferase) domain 1"/>
    <property type="match status" value="1"/>
</dbReference>
<organism evidence="6 7">
    <name type="scientific">Leptobrachium leishanense</name>
    <name type="common">Leishan spiny toad</name>
    <dbReference type="NCBI Taxonomy" id="445787"/>
    <lineage>
        <taxon>Eukaryota</taxon>
        <taxon>Metazoa</taxon>
        <taxon>Chordata</taxon>
        <taxon>Craniata</taxon>
        <taxon>Vertebrata</taxon>
        <taxon>Euteleostomi</taxon>
        <taxon>Amphibia</taxon>
        <taxon>Batrachia</taxon>
        <taxon>Anura</taxon>
        <taxon>Pelobatoidea</taxon>
        <taxon>Megophryidae</taxon>
        <taxon>Leptobrachium</taxon>
    </lineage>
</organism>
<accession>A0A8C5PNV3</accession>
<dbReference type="InterPro" id="IPR000719">
    <property type="entry name" value="Prot_kinase_dom"/>
</dbReference>
<dbReference type="SMART" id="SM00248">
    <property type="entry name" value="ANK"/>
    <property type="match status" value="12"/>
</dbReference>
<dbReference type="InterPro" id="IPR036770">
    <property type="entry name" value="Ankyrin_rpt-contain_sf"/>
</dbReference>
<keyword evidence="1" id="KW-0677">Repeat</keyword>
<dbReference type="PANTHER" id="PTHR24198">
    <property type="entry name" value="ANKYRIN REPEAT AND PROTEIN KINASE DOMAIN-CONTAINING PROTEIN"/>
    <property type="match status" value="1"/>
</dbReference>
<dbReference type="Pfam" id="PF12796">
    <property type="entry name" value="Ank_2"/>
    <property type="match status" value="3"/>
</dbReference>
<keyword evidence="2 3" id="KW-0040">ANK repeat</keyword>
<dbReference type="Gene3D" id="1.25.40.20">
    <property type="entry name" value="Ankyrin repeat-containing domain"/>
    <property type="match status" value="5"/>
</dbReference>
<dbReference type="SMART" id="SM00220">
    <property type="entry name" value="S_TKc"/>
    <property type="match status" value="1"/>
</dbReference>
<dbReference type="InterPro" id="IPR011009">
    <property type="entry name" value="Kinase-like_dom_sf"/>
</dbReference>
<feature type="region of interest" description="Disordered" evidence="4">
    <location>
        <begin position="750"/>
        <end position="771"/>
    </location>
</feature>
<feature type="repeat" description="ANK" evidence="3">
    <location>
        <begin position="525"/>
        <end position="557"/>
    </location>
</feature>
<dbReference type="GO" id="GO:0004672">
    <property type="term" value="F:protein kinase activity"/>
    <property type="evidence" value="ECO:0007669"/>
    <property type="project" value="InterPro"/>
</dbReference>
<evidence type="ECO:0000259" key="5">
    <source>
        <dbReference type="PROSITE" id="PS50011"/>
    </source>
</evidence>
<dbReference type="InterPro" id="IPR001245">
    <property type="entry name" value="Ser-Thr/Tyr_kinase_cat_dom"/>
</dbReference>
<dbReference type="PROSITE" id="PS50011">
    <property type="entry name" value="PROTEIN_KINASE_DOM"/>
    <property type="match status" value="1"/>
</dbReference>
<dbReference type="InterPro" id="IPR002110">
    <property type="entry name" value="Ankyrin_rpt"/>
</dbReference>
<dbReference type="Proteomes" id="UP000694569">
    <property type="component" value="Unplaced"/>
</dbReference>
<evidence type="ECO:0000256" key="2">
    <source>
        <dbReference type="ARBA" id="ARBA00023043"/>
    </source>
</evidence>
<dbReference type="GO" id="GO:0005524">
    <property type="term" value="F:ATP binding"/>
    <property type="evidence" value="ECO:0007669"/>
    <property type="project" value="InterPro"/>
</dbReference>
<sequence>MADKGKERIGSLTLFTRDEFDNEWTPVALGGFGQVYKVRHKKWWTVYAVKCSTFMLGDAGFPSATYNSLIEEASKMEKIKFRYIVQIYGICSNPLGIVMEYMENGSLEKLLPSHVLSWQLKFRFVHEIALGMNFLHAMTPPLLHLDLKPGNILLDEHLHVKISDFGLSKWKEQSTHKEYIERSALKGTLSYIPPEMLLQNNSPPGIKYDVYSYAIVIWELLTQKKPYPGANMMAVFVKVASGQRPPIEDISEERPVECQQMIDLMQRCWNQNPKKRPCFVDIIVESHMLLCLIQIPLPEPEAHSTKAEQEHLKSAVIAFDAPAIGSQQTSSNNEHEDSDTGVMAKLLADINEDVSWMDEKNNTILHFAVAQGNLERVNHFLNLNVNVNSRTVSGYTPLILAVQKRLPDICTSLIENGADVNITDEERWSPLHFAAQLGDDRIARLLLDHGSKVDATERDGWTPLHLASQNGFENVARVLFTRHCNPNIQETDGKAALHLASYFGHYNLVKLLIGQKADPNITQINQRTALHIAADRGYFRVVQHLIQKGANVNSCDQSHYSPLHTAAVKGNSLICKQLLKHGAQINVKTTQQWTPLHLATFKGHTEIVKLLKESDADMDAMGEMGWTPLHLAVRYSEAPIVSLLLKLGANPNISEMSGWTPLHLAVQRGAFCSAINLIEHKADVNVQNKFGWTPLHLAVLTTNAAIIKTLMLSCANLNIEDVSSCTPLQLAVRNRRHTIVAILEGKEKVSSSSEEGNEEMGPYMDFQVQPQ</sequence>
<dbReference type="GeneTree" id="ENSGT00940000162060"/>
<feature type="repeat" description="ANK" evidence="3">
    <location>
        <begin position="492"/>
        <end position="524"/>
    </location>
</feature>
<feature type="repeat" description="ANK" evidence="3">
    <location>
        <begin position="624"/>
        <end position="656"/>
    </location>
</feature>
<keyword evidence="7" id="KW-1185">Reference proteome</keyword>
<feature type="repeat" description="ANK" evidence="3">
    <location>
        <begin position="393"/>
        <end position="425"/>
    </location>
</feature>
<dbReference type="PRINTS" id="PR01415">
    <property type="entry name" value="ANKYRIN"/>
</dbReference>
<dbReference type="Pfam" id="PF00023">
    <property type="entry name" value="Ank"/>
    <property type="match status" value="2"/>
</dbReference>
<name>A0A8C5PNV3_9ANUR</name>
<evidence type="ECO:0000256" key="3">
    <source>
        <dbReference type="PROSITE-ProRule" id="PRU00023"/>
    </source>
</evidence>
<dbReference type="Pfam" id="PF07714">
    <property type="entry name" value="PK_Tyr_Ser-Thr"/>
    <property type="match status" value="1"/>
</dbReference>
<feature type="repeat" description="ANK" evidence="3">
    <location>
        <begin position="690"/>
        <end position="722"/>
    </location>
</feature>
<dbReference type="Pfam" id="PF13857">
    <property type="entry name" value="Ank_5"/>
    <property type="match status" value="1"/>
</dbReference>
<feature type="domain" description="Protein kinase" evidence="5">
    <location>
        <begin position="21"/>
        <end position="290"/>
    </location>
</feature>
<dbReference type="SUPFAM" id="SSF48403">
    <property type="entry name" value="Ankyrin repeat"/>
    <property type="match status" value="1"/>
</dbReference>
<reference evidence="6" key="2">
    <citation type="submission" date="2025-09" db="UniProtKB">
        <authorList>
            <consortium name="Ensembl"/>
        </authorList>
    </citation>
    <scope>IDENTIFICATION</scope>
</reference>
<dbReference type="Ensembl" id="ENSLLET00000026373.1">
    <property type="protein sequence ID" value="ENSLLEP00000025401.1"/>
    <property type="gene ID" value="ENSLLEG00000016125.1"/>
</dbReference>
<feature type="repeat" description="ANK" evidence="3">
    <location>
        <begin position="459"/>
        <end position="491"/>
    </location>
</feature>
<feature type="repeat" description="ANK" evidence="3">
    <location>
        <begin position="591"/>
        <end position="623"/>
    </location>
</feature>
<feature type="repeat" description="ANK" evidence="3">
    <location>
        <begin position="426"/>
        <end position="458"/>
    </location>
</feature>
<dbReference type="PROSITE" id="PS50297">
    <property type="entry name" value="ANK_REP_REGION"/>
    <property type="match status" value="11"/>
</dbReference>
<dbReference type="PROSITE" id="PS00108">
    <property type="entry name" value="PROTEIN_KINASE_ST"/>
    <property type="match status" value="1"/>
</dbReference>
<feature type="repeat" description="ANK" evidence="3">
    <location>
        <begin position="360"/>
        <end position="392"/>
    </location>
</feature>
<dbReference type="AlphaFoldDB" id="A0A8C5PNV3"/>